<dbReference type="InterPro" id="IPR000571">
    <property type="entry name" value="Znf_CCCH"/>
</dbReference>
<keyword evidence="8" id="KW-0694">RNA-binding</keyword>
<comment type="subcellular location">
    <subcellularLocation>
        <location evidence="1">Nucleus speckle</location>
    </subcellularLocation>
</comment>
<feature type="compositionally biased region" description="Basic and acidic residues" evidence="11">
    <location>
        <begin position="271"/>
        <end position="299"/>
    </location>
</feature>
<accession>A0A6A7FXI2</accession>
<organism evidence="13">
    <name type="scientific">Hirondellea gigas</name>
    <dbReference type="NCBI Taxonomy" id="1518452"/>
    <lineage>
        <taxon>Eukaryota</taxon>
        <taxon>Metazoa</taxon>
        <taxon>Ecdysozoa</taxon>
        <taxon>Arthropoda</taxon>
        <taxon>Crustacea</taxon>
        <taxon>Multicrustacea</taxon>
        <taxon>Malacostraca</taxon>
        <taxon>Eumalacostraca</taxon>
        <taxon>Peracarida</taxon>
        <taxon>Amphipoda</taxon>
        <taxon>Amphilochidea</taxon>
        <taxon>Lysianassida</taxon>
        <taxon>Lysianassidira</taxon>
        <taxon>Lysianassoidea</taxon>
        <taxon>Lysianassidae</taxon>
        <taxon>Hirondellea</taxon>
    </lineage>
</organism>
<evidence type="ECO:0000256" key="10">
    <source>
        <dbReference type="PROSITE-ProRule" id="PRU00723"/>
    </source>
</evidence>
<feature type="compositionally biased region" description="Low complexity" evidence="11">
    <location>
        <begin position="302"/>
        <end position="322"/>
    </location>
</feature>
<keyword evidence="7 10" id="KW-0862">Zinc</keyword>
<feature type="compositionally biased region" description="Low complexity" evidence="11">
    <location>
        <begin position="39"/>
        <end position="54"/>
    </location>
</feature>
<dbReference type="Gene3D" id="4.10.1000.30">
    <property type="match status" value="1"/>
</dbReference>
<feature type="compositionally biased region" description="Acidic residues" evidence="11">
    <location>
        <begin position="1"/>
        <end position="19"/>
    </location>
</feature>
<dbReference type="Pfam" id="PF14608">
    <property type="entry name" value="zf-CCCH_2"/>
    <property type="match status" value="5"/>
</dbReference>
<evidence type="ECO:0000256" key="4">
    <source>
        <dbReference type="ARBA" id="ARBA00022723"/>
    </source>
</evidence>
<evidence type="ECO:0000256" key="2">
    <source>
        <dbReference type="ARBA" id="ARBA00008423"/>
    </source>
</evidence>
<comment type="similarity">
    <text evidence="2">Belongs to the ZC3H14 family.</text>
</comment>
<keyword evidence="4 10" id="KW-0479">Metal-binding</keyword>
<dbReference type="FunFam" id="4.10.1000.30:FF:000001">
    <property type="entry name" value="Zinc finger CCCH domain-containing protein 14"/>
    <property type="match status" value="1"/>
</dbReference>
<evidence type="ECO:0000256" key="9">
    <source>
        <dbReference type="ARBA" id="ARBA00023242"/>
    </source>
</evidence>
<feature type="region of interest" description="Disordered" evidence="11">
    <location>
        <begin position="1"/>
        <end position="377"/>
    </location>
</feature>
<dbReference type="PANTHER" id="PTHR14738:SF29">
    <property type="entry name" value="ZINC FINGER CCCH DOMAIN-CONTAINING PROTEIN 14"/>
    <property type="match status" value="1"/>
</dbReference>
<evidence type="ECO:0000313" key="13">
    <source>
        <dbReference type="EMBL" id="LAC22739.1"/>
    </source>
</evidence>
<dbReference type="FunFam" id="4.10.1000.40:FF:000006">
    <property type="entry name" value="Zinc finger CCCH domain-containing protein 14"/>
    <property type="match status" value="1"/>
</dbReference>
<dbReference type="Gene3D" id="4.10.1000.40">
    <property type="match status" value="1"/>
</dbReference>
<dbReference type="GO" id="GO:0005737">
    <property type="term" value="C:cytoplasm"/>
    <property type="evidence" value="ECO:0007669"/>
    <property type="project" value="TreeGrafter"/>
</dbReference>
<keyword evidence="9" id="KW-0539">Nucleus</keyword>
<feature type="compositionally biased region" description="Basic and acidic residues" evidence="11">
    <location>
        <begin position="137"/>
        <end position="154"/>
    </location>
</feature>
<dbReference type="GO" id="GO:0016607">
    <property type="term" value="C:nuclear speck"/>
    <property type="evidence" value="ECO:0007669"/>
    <property type="project" value="UniProtKB-SubCell"/>
</dbReference>
<dbReference type="PANTHER" id="PTHR14738">
    <property type="entry name" value="ZINC FINGER CCCH DOMAIN-CONTAINING PROTEIN 14"/>
    <property type="match status" value="1"/>
</dbReference>
<evidence type="ECO:0000256" key="7">
    <source>
        <dbReference type="ARBA" id="ARBA00022833"/>
    </source>
</evidence>
<feature type="compositionally biased region" description="Basic and acidic residues" evidence="11">
    <location>
        <begin position="79"/>
        <end position="92"/>
    </location>
</feature>
<feature type="domain" description="C3H1-type" evidence="12">
    <location>
        <begin position="524"/>
        <end position="549"/>
    </location>
</feature>
<feature type="region of interest" description="Disordered" evidence="11">
    <location>
        <begin position="744"/>
        <end position="769"/>
    </location>
</feature>
<evidence type="ECO:0000256" key="11">
    <source>
        <dbReference type="SAM" id="MobiDB-lite"/>
    </source>
</evidence>
<evidence type="ECO:0000256" key="1">
    <source>
        <dbReference type="ARBA" id="ARBA00004324"/>
    </source>
</evidence>
<feature type="compositionally biased region" description="Polar residues" evidence="11">
    <location>
        <begin position="748"/>
        <end position="769"/>
    </location>
</feature>
<evidence type="ECO:0000256" key="6">
    <source>
        <dbReference type="ARBA" id="ARBA00022771"/>
    </source>
</evidence>
<protein>
    <recommendedName>
        <fullName evidence="3">Zinc finger CCCH domain-containing protein 14</fullName>
    </recommendedName>
</protein>
<feature type="compositionally biased region" description="Basic and acidic residues" evidence="11">
    <location>
        <begin position="100"/>
        <end position="120"/>
    </location>
</feature>
<keyword evidence="6 10" id="KW-0863">Zinc-finger</keyword>
<sequence>MKVDASDELEQELQEDVEEERAAAAAAASKQAHDKSSKSNKSSKPNSHRTSSSSSKHRTKGVSVMDRLGPPRHNKRPRSGSEDLDRRRESLNHRNGSPNHRHDVPNGKHVEPNSKHEAPKSKRRVVNLLEESSFPPRRSEKKSSSSSSRSDKKTLSSKGRVRPLSVVERSGRGGGSSPRSNALASVVARQRDQGSDGTASGSEEEEELGLSQPSTAAVQSKVEVTGRDRRTNSAAGGKTRAPNTSLILRAVADAHRSVTTTSSAPKRTSTHLHDEHKPSSKKPKMEVFSRSYREREEGRLTSSSGSSSSSVAAAAAAAAAAAELKEGGKLQKLSITVPNPPRPSARKDVSSDDSDSAADRRNRSSRPGASVLSKQRLGERIEGSSLRYRVSDTMIDEIEEEHLTAEDVSRLHHHNTEPTLLLQPQPLQQMHNVDEVEEYIEEVEEWEEDVESVGTAASIDPTAGILLPATATVAAGVVAAPPINPLLMSLDELVHQNNVSSETKYTTRCIFWPACRLAEKCQYQHPTMPCKLFPNCTFGDKCLYIHPNCKYDAQCTRPDCSFTHATRSVPALNAPVIPAKSKLSLNAVPGPARATGGVMGRRCHFGLKCTNVNCPFLHPKPCKFGNACPIPGCQFTHPDFTTGSKLKWVAPKLGAANATATGAVPVATFTTTTGAVPAGVFTTATGAVPAAGFITKVDVPTASVPTTALSSSITAARPTHGSDPYVYIRKQTPVAAETTAVAAPAAENTSSNSLTESQPSDNKLTATNGCNKKAEDGVVVTLRTKKTPITVD</sequence>
<dbReference type="GO" id="GO:0043488">
    <property type="term" value="P:regulation of mRNA stability"/>
    <property type="evidence" value="ECO:0007669"/>
    <property type="project" value="InterPro"/>
</dbReference>
<dbReference type="GO" id="GO:0008270">
    <property type="term" value="F:zinc ion binding"/>
    <property type="evidence" value="ECO:0007669"/>
    <property type="project" value="UniProtKB-KW"/>
</dbReference>
<dbReference type="PROSITE" id="PS50103">
    <property type="entry name" value="ZF_C3H1"/>
    <property type="match status" value="1"/>
</dbReference>
<evidence type="ECO:0000259" key="12">
    <source>
        <dbReference type="PROSITE" id="PS50103"/>
    </source>
</evidence>
<evidence type="ECO:0000256" key="5">
    <source>
        <dbReference type="ARBA" id="ARBA00022737"/>
    </source>
</evidence>
<dbReference type="AlphaFoldDB" id="A0A6A7FXI2"/>
<dbReference type="InterPro" id="IPR040366">
    <property type="entry name" value="Nab2/ZC3H14"/>
</dbReference>
<feature type="zinc finger region" description="C3H1-type" evidence="10">
    <location>
        <begin position="524"/>
        <end position="549"/>
    </location>
</feature>
<evidence type="ECO:0000256" key="3">
    <source>
        <dbReference type="ARBA" id="ARBA00015071"/>
    </source>
</evidence>
<reference evidence="13" key="1">
    <citation type="submission" date="2017-11" db="EMBL/GenBank/DDBJ databases">
        <title>The sensing device of the deep-sea amphipod.</title>
        <authorList>
            <person name="Kobayashi H."/>
            <person name="Nagahama T."/>
            <person name="Arai W."/>
            <person name="Sasagawa Y."/>
            <person name="Umeda M."/>
            <person name="Hayashi T."/>
            <person name="Nikaido I."/>
            <person name="Watanabe H."/>
            <person name="Oguri K."/>
            <person name="Kitazato H."/>
            <person name="Fujioka K."/>
            <person name="Kido Y."/>
            <person name="Takami H."/>
        </authorList>
    </citation>
    <scope>NUCLEOTIDE SEQUENCE</scope>
    <source>
        <tissue evidence="13">Whole body</tissue>
    </source>
</reference>
<name>A0A6A7FXI2_9CRUS</name>
<keyword evidence="5" id="KW-0677">Repeat</keyword>
<proteinExistence type="evidence at transcript level"/>
<dbReference type="GO" id="GO:0008143">
    <property type="term" value="F:poly(A) binding"/>
    <property type="evidence" value="ECO:0007669"/>
    <property type="project" value="InterPro"/>
</dbReference>
<dbReference type="EMBL" id="IACT01003500">
    <property type="protein sequence ID" value="LAC22739.1"/>
    <property type="molecule type" value="mRNA"/>
</dbReference>
<feature type="compositionally biased region" description="Polar residues" evidence="11">
    <location>
        <begin position="257"/>
        <end position="267"/>
    </location>
</feature>
<evidence type="ECO:0000256" key="8">
    <source>
        <dbReference type="ARBA" id="ARBA00022884"/>
    </source>
</evidence>